<comment type="subcellular location">
    <subcellularLocation>
        <location evidence="1 8">Cell outer membrane</location>
        <topology evidence="1 8">Multi-pass membrane protein</topology>
    </subcellularLocation>
</comment>
<organism evidence="10 11">
    <name type="scientific">Aquimarina muelleri</name>
    <dbReference type="NCBI Taxonomy" id="279356"/>
    <lineage>
        <taxon>Bacteria</taxon>
        <taxon>Pseudomonadati</taxon>
        <taxon>Bacteroidota</taxon>
        <taxon>Flavobacteriia</taxon>
        <taxon>Flavobacteriales</taxon>
        <taxon>Flavobacteriaceae</taxon>
        <taxon>Aquimarina</taxon>
    </lineage>
</organism>
<evidence type="ECO:0000256" key="6">
    <source>
        <dbReference type="ARBA" id="ARBA00023136"/>
    </source>
</evidence>
<protein>
    <submittedName>
        <fullName evidence="10">TonB-dependent receptor</fullName>
    </submittedName>
</protein>
<evidence type="ECO:0000256" key="1">
    <source>
        <dbReference type="ARBA" id="ARBA00004571"/>
    </source>
</evidence>
<comment type="caution">
    <text evidence="10">The sequence shown here is derived from an EMBL/GenBank/DDBJ whole genome shotgun (WGS) entry which is preliminary data.</text>
</comment>
<dbReference type="PANTHER" id="PTHR30069:SF29">
    <property type="entry name" value="HEMOGLOBIN AND HEMOGLOBIN-HAPTOGLOBIN-BINDING PROTEIN 1-RELATED"/>
    <property type="match status" value="1"/>
</dbReference>
<feature type="domain" description="TonB-dependent receptor plug" evidence="9">
    <location>
        <begin position="120"/>
        <end position="224"/>
    </location>
</feature>
<dbReference type="InterPro" id="IPR039426">
    <property type="entry name" value="TonB-dep_rcpt-like"/>
</dbReference>
<dbReference type="PANTHER" id="PTHR30069">
    <property type="entry name" value="TONB-DEPENDENT OUTER MEMBRANE RECEPTOR"/>
    <property type="match status" value="1"/>
</dbReference>
<dbReference type="Gene3D" id="2.60.40.1120">
    <property type="entry name" value="Carboxypeptidase-like, regulatory domain"/>
    <property type="match status" value="1"/>
</dbReference>
<evidence type="ECO:0000256" key="3">
    <source>
        <dbReference type="ARBA" id="ARBA00022452"/>
    </source>
</evidence>
<dbReference type="InterPro" id="IPR036942">
    <property type="entry name" value="Beta-barrel_TonB_sf"/>
</dbReference>
<dbReference type="Proteomes" id="UP000601108">
    <property type="component" value="Unassembled WGS sequence"/>
</dbReference>
<dbReference type="GO" id="GO:0044718">
    <property type="term" value="P:siderophore transmembrane transport"/>
    <property type="evidence" value="ECO:0007669"/>
    <property type="project" value="TreeGrafter"/>
</dbReference>
<keyword evidence="5" id="KW-0732">Signal</keyword>
<dbReference type="EMBL" id="BMWS01000024">
    <property type="protein sequence ID" value="GGX27729.1"/>
    <property type="molecule type" value="Genomic_DNA"/>
</dbReference>
<evidence type="ECO:0000256" key="4">
    <source>
        <dbReference type="ARBA" id="ARBA00022692"/>
    </source>
</evidence>
<dbReference type="Gene3D" id="2.170.130.10">
    <property type="entry name" value="TonB-dependent receptor, plug domain"/>
    <property type="match status" value="1"/>
</dbReference>
<dbReference type="PROSITE" id="PS52016">
    <property type="entry name" value="TONB_DEPENDENT_REC_3"/>
    <property type="match status" value="1"/>
</dbReference>
<proteinExistence type="inferred from homology"/>
<dbReference type="GO" id="GO:0015344">
    <property type="term" value="F:siderophore uptake transmembrane transporter activity"/>
    <property type="evidence" value="ECO:0007669"/>
    <property type="project" value="TreeGrafter"/>
</dbReference>
<evidence type="ECO:0000256" key="7">
    <source>
        <dbReference type="ARBA" id="ARBA00023237"/>
    </source>
</evidence>
<comment type="similarity">
    <text evidence="8">Belongs to the TonB-dependent receptor family.</text>
</comment>
<accession>A0A918JY77</accession>
<dbReference type="SUPFAM" id="SSF49464">
    <property type="entry name" value="Carboxypeptidase regulatory domain-like"/>
    <property type="match status" value="1"/>
</dbReference>
<keyword evidence="2 8" id="KW-0813">Transport</keyword>
<dbReference type="InterPro" id="IPR037066">
    <property type="entry name" value="Plug_dom_sf"/>
</dbReference>
<sequence>MKTYIVILFFLFQYTILFAQNNNLISGNVIDDSGSPIAYAHIEIKSLSIGVMTDNKGYFELKDIPEGTHKIDASFLGFITETHTIKIQKGQKKELYFSLQKNIEELDDVMIISESEKTKKERTAQAVTVIETKEAKLKTTDLGEVIAQTEGVSIRRSGGLGATAKFSLNGLTGNQIRFFLDGIPLHFNGYTFGISTVPVNLIDRIEVYKGIVPIQFGADALGGTVNIVSPKISVGLSGSASYQTGSFGTHRTAVYIKNRDKNTGLFFTGGGFYDYSKNNYKVDVKVANKEGKLTEVTVPRFHDAYQGYGVNFTIGVKDRPWANELSVKGFYTDYTKEIQHNNLMSGIPYGEVMSFRKSAGTILTYRKNITDNINLDAVFGYNYSERQFEDTSDCVYNWFGECISNRNIPGEINAQLSGSNGASDQYTWNNNFFSRINASWKLKEHHIISATLAPTYTKQTGDDRFVKTFDPLNTRKNLFTWVNGVEYKINAFDKTLENIFFVKNYLQNIKSEEYTPPSNNLAISKRNVSYFGFGNGLNYRFNKQFSTKVTYEYATRLPQPDELFGDGQFILSNLELEPERSHNANLEFTFKNKNNYETSNWKIHTNTFLRKVDNLILFVPSVDRTSIYQNVFEAISIGAELSANWTSKNDRLTFSGNSTYQNFYNNSKEGLFAAFYEDRIPNRPYFFANGSASYNFKNIFQINDKLSLFGNTRYVHKFFRSWESAGLESFKQGIPSQQVYNTGITYDYKMSALKYAITVEVQNLTNEKNFDFYGVQKPGRAFYIKLVTQF</sequence>
<keyword evidence="10" id="KW-0675">Receptor</keyword>
<evidence type="ECO:0000313" key="10">
    <source>
        <dbReference type="EMBL" id="GGX27729.1"/>
    </source>
</evidence>
<evidence type="ECO:0000256" key="8">
    <source>
        <dbReference type="PROSITE-ProRule" id="PRU01360"/>
    </source>
</evidence>
<evidence type="ECO:0000313" key="11">
    <source>
        <dbReference type="Proteomes" id="UP000601108"/>
    </source>
</evidence>
<dbReference type="InterPro" id="IPR012910">
    <property type="entry name" value="Plug_dom"/>
</dbReference>
<keyword evidence="6 8" id="KW-0472">Membrane</keyword>
<keyword evidence="11" id="KW-1185">Reference proteome</keyword>
<dbReference type="InterPro" id="IPR008969">
    <property type="entry name" value="CarboxyPept-like_regulatory"/>
</dbReference>
<dbReference type="Pfam" id="PF07715">
    <property type="entry name" value="Plug"/>
    <property type="match status" value="1"/>
</dbReference>
<evidence type="ECO:0000259" key="9">
    <source>
        <dbReference type="Pfam" id="PF07715"/>
    </source>
</evidence>
<reference evidence="10 11" key="1">
    <citation type="journal article" date="2014" name="Int. J. Syst. Evol. Microbiol.">
        <title>Complete genome sequence of Corynebacterium casei LMG S-19264T (=DSM 44701T), isolated from a smear-ripened cheese.</title>
        <authorList>
            <consortium name="US DOE Joint Genome Institute (JGI-PGF)"/>
            <person name="Walter F."/>
            <person name="Albersmeier A."/>
            <person name="Kalinowski J."/>
            <person name="Ruckert C."/>
        </authorList>
    </citation>
    <scope>NUCLEOTIDE SEQUENCE [LARGE SCALE GENOMIC DNA]</scope>
    <source>
        <strain evidence="10 11">KCTC 12285</strain>
    </source>
</reference>
<dbReference type="Pfam" id="PF13715">
    <property type="entry name" value="CarbopepD_reg_2"/>
    <property type="match status" value="1"/>
</dbReference>
<gene>
    <name evidence="10" type="ORF">GCM10007384_31280</name>
</gene>
<dbReference type="AlphaFoldDB" id="A0A918JY77"/>
<evidence type="ECO:0000256" key="5">
    <source>
        <dbReference type="ARBA" id="ARBA00022729"/>
    </source>
</evidence>
<keyword evidence="3 8" id="KW-1134">Transmembrane beta strand</keyword>
<keyword evidence="7 8" id="KW-0998">Cell outer membrane</keyword>
<dbReference type="Gene3D" id="2.40.170.20">
    <property type="entry name" value="TonB-dependent receptor, beta-barrel domain"/>
    <property type="match status" value="1"/>
</dbReference>
<dbReference type="RefSeq" id="WP_051316728.1">
    <property type="nucleotide sequence ID" value="NZ_BMWS01000024.1"/>
</dbReference>
<name>A0A918JY77_9FLAO</name>
<dbReference type="SUPFAM" id="SSF56935">
    <property type="entry name" value="Porins"/>
    <property type="match status" value="1"/>
</dbReference>
<dbReference type="GO" id="GO:0009279">
    <property type="term" value="C:cell outer membrane"/>
    <property type="evidence" value="ECO:0007669"/>
    <property type="project" value="UniProtKB-SubCell"/>
</dbReference>
<keyword evidence="4 8" id="KW-0812">Transmembrane</keyword>
<evidence type="ECO:0000256" key="2">
    <source>
        <dbReference type="ARBA" id="ARBA00022448"/>
    </source>
</evidence>